<dbReference type="InterPro" id="IPR006674">
    <property type="entry name" value="HD_domain"/>
</dbReference>
<evidence type="ECO:0000259" key="3">
    <source>
        <dbReference type="PROSITE" id="PS51831"/>
    </source>
</evidence>
<evidence type="ECO:0000259" key="4">
    <source>
        <dbReference type="PROSITE" id="PS51832"/>
    </source>
</evidence>
<proteinExistence type="predicted"/>
<dbReference type="PROSITE" id="PS51832">
    <property type="entry name" value="HD_GYP"/>
    <property type="match status" value="1"/>
</dbReference>
<dbReference type="SMART" id="SM00471">
    <property type="entry name" value="HDc"/>
    <property type="match status" value="1"/>
</dbReference>
<evidence type="ECO:0000313" key="5">
    <source>
        <dbReference type="EMBL" id="PRO73429.1"/>
    </source>
</evidence>
<dbReference type="OrthoDB" id="9802066at2"/>
<dbReference type="InterPro" id="IPR006675">
    <property type="entry name" value="HDIG_dom"/>
</dbReference>
<dbReference type="GO" id="GO:0008081">
    <property type="term" value="F:phosphoric diester hydrolase activity"/>
    <property type="evidence" value="ECO:0007669"/>
    <property type="project" value="UniProtKB-ARBA"/>
</dbReference>
<evidence type="ECO:0000256" key="1">
    <source>
        <dbReference type="SAM" id="Phobius"/>
    </source>
</evidence>
<dbReference type="SUPFAM" id="SSF55785">
    <property type="entry name" value="PYP-like sensor domain (PAS domain)"/>
    <property type="match status" value="1"/>
</dbReference>
<dbReference type="EMBL" id="PVNP01000117">
    <property type="protein sequence ID" value="PRO73429.1"/>
    <property type="molecule type" value="Genomic_DNA"/>
</dbReference>
<evidence type="ECO:0008006" key="7">
    <source>
        <dbReference type="Google" id="ProtNLM"/>
    </source>
</evidence>
<dbReference type="InterPro" id="IPR003607">
    <property type="entry name" value="HD/PDEase_dom"/>
</dbReference>
<gene>
    <name evidence="5" type="ORF">C6Y40_11505</name>
</gene>
<name>A0A2S9VAC7_9ALTE</name>
<protein>
    <recommendedName>
        <fullName evidence="7">Metal-dependent phosphohydrolase</fullName>
    </recommendedName>
</protein>
<dbReference type="Gene3D" id="3.30.450.20">
    <property type="entry name" value="PAS domain"/>
    <property type="match status" value="1"/>
</dbReference>
<evidence type="ECO:0000313" key="6">
    <source>
        <dbReference type="Proteomes" id="UP000238949"/>
    </source>
</evidence>
<dbReference type="CDD" id="cd00130">
    <property type="entry name" value="PAS"/>
    <property type="match status" value="1"/>
</dbReference>
<dbReference type="RefSeq" id="WP_105934714.1">
    <property type="nucleotide sequence ID" value="NZ_PVNP01000117.1"/>
</dbReference>
<reference evidence="6" key="1">
    <citation type="journal article" date="2020" name="Int. J. Syst. Evol. Microbiol.">
        <title>Alteromonas alba sp. nov., a marine bacterium isolated from the seawater of the West Pacific Ocean.</title>
        <authorList>
            <person name="Sun C."/>
            <person name="Wu Y.-H."/>
            <person name="Xamxidin M."/>
            <person name="Cheng H."/>
            <person name="Xu X.-W."/>
        </authorList>
    </citation>
    <scope>NUCLEOTIDE SEQUENCE [LARGE SCALE GENOMIC DNA]</scope>
    <source>
        <strain evidence="6">190</strain>
    </source>
</reference>
<feature type="transmembrane region" description="Helical" evidence="1">
    <location>
        <begin position="39"/>
        <end position="61"/>
    </location>
</feature>
<organism evidence="5 6">
    <name type="scientific">Alteromonas alba</name>
    <dbReference type="NCBI Taxonomy" id="2079529"/>
    <lineage>
        <taxon>Bacteria</taxon>
        <taxon>Pseudomonadati</taxon>
        <taxon>Pseudomonadota</taxon>
        <taxon>Gammaproteobacteria</taxon>
        <taxon>Alteromonadales</taxon>
        <taxon>Alteromonadaceae</taxon>
        <taxon>Alteromonas/Salinimonas group</taxon>
        <taxon>Alteromonas</taxon>
    </lineage>
</organism>
<dbReference type="PANTHER" id="PTHR43155">
    <property type="entry name" value="CYCLIC DI-GMP PHOSPHODIESTERASE PA4108-RELATED"/>
    <property type="match status" value="1"/>
</dbReference>
<dbReference type="InterPro" id="IPR035965">
    <property type="entry name" value="PAS-like_dom_sf"/>
</dbReference>
<evidence type="ECO:0000259" key="2">
    <source>
        <dbReference type="PROSITE" id="PS50112"/>
    </source>
</evidence>
<feature type="domain" description="PAS" evidence="2">
    <location>
        <begin position="109"/>
        <end position="155"/>
    </location>
</feature>
<dbReference type="Pfam" id="PF08447">
    <property type="entry name" value="PAS_3"/>
    <property type="match status" value="1"/>
</dbReference>
<sequence>MNKNRYRKIVLIYLLTGVLWIIGSDWVLAQFFGDFENTYMISMLKGLGFVGLMSALLYVLLMRLNSAELKARINESPEQLFLSRIPSYFSAIPIITYAMEVREHKALPLWISENLSDVLGYSQEEANSPHWWQNSIHPDDRLRAIEESKAIITRGGGDHYYRVKHARGHYVYFHDELRLIPNTNPPRFIGIWRDVSTEEKALEQVQEYSSKLEKMVLGTVTAISHMVELRDPYTAGHEARVGDLAAEIARKMGLDIDTQYGLRIAGLVHDIGKISVPSEYLTKPTRLTVSEFEIIKTHASNGYSILKNIDFPWPIAEVAYQHHERINGSGYPRGLSGDEILLEAKIIAVADVIESMATNRPYRHAQGIDKALDEIRRNQGILYDTHVCEAALKLFKQQGYQLAG</sequence>
<dbReference type="NCBIfam" id="TIGR00229">
    <property type="entry name" value="sensory_box"/>
    <property type="match status" value="1"/>
</dbReference>
<dbReference type="NCBIfam" id="TIGR00277">
    <property type="entry name" value="HDIG"/>
    <property type="match status" value="1"/>
</dbReference>
<accession>A0A2S9VAC7</accession>
<dbReference type="PROSITE" id="PS51831">
    <property type="entry name" value="HD"/>
    <property type="match status" value="1"/>
</dbReference>
<keyword evidence="1" id="KW-0472">Membrane</keyword>
<dbReference type="Gene3D" id="1.10.3210.10">
    <property type="entry name" value="Hypothetical protein af1432"/>
    <property type="match status" value="1"/>
</dbReference>
<dbReference type="Proteomes" id="UP000238949">
    <property type="component" value="Unassembled WGS sequence"/>
</dbReference>
<dbReference type="InterPro" id="IPR000014">
    <property type="entry name" value="PAS"/>
</dbReference>
<dbReference type="InterPro" id="IPR013655">
    <property type="entry name" value="PAS_fold_3"/>
</dbReference>
<feature type="domain" description="HD-GYP" evidence="4">
    <location>
        <begin position="212"/>
        <end position="404"/>
    </location>
</feature>
<keyword evidence="6" id="KW-1185">Reference proteome</keyword>
<feature type="domain" description="HD" evidence="3">
    <location>
        <begin position="234"/>
        <end position="356"/>
    </location>
</feature>
<keyword evidence="1" id="KW-1133">Transmembrane helix</keyword>
<comment type="caution">
    <text evidence="5">The sequence shown here is derived from an EMBL/GenBank/DDBJ whole genome shotgun (WGS) entry which is preliminary data.</text>
</comment>
<dbReference type="InterPro" id="IPR037522">
    <property type="entry name" value="HD_GYP_dom"/>
</dbReference>
<dbReference type="Pfam" id="PF13487">
    <property type="entry name" value="HD_5"/>
    <property type="match status" value="1"/>
</dbReference>
<keyword evidence="1" id="KW-0812">Transmembrane</keyword>
<dbReference type="PANTHER" id="PTHR43155:SF2">
    <property type="entry name" value="CYCLIC DI-GMP PHOSPHODIESTERASE PA4108"/>
    <property type="match status" value="1"/>
</dbReference>
<feature type="transmembrane region" description="Helical" evidence="1">
    <location>
        <begin position="81"/>
        <end position="99"/>
    </location>
</feature>
<dbReference type="PROSITE" id="PS50112">
    <property type="entry name" value="PAS"/>
    <property type="match status" value="1"/>
</dbReference>
<dbReference type="CDD" id="cd00077">
    <property type="entry name" value="HDc"/>
    <property type="match status" value="1"/>
</dbReference>
<dbReference type="SUPFAM" id="SSF109604">
    <property type="entry name" value="HD-domain/PDEase-like"/>
    <property type="match status" value="1"/>
</dbReference>
<dbReference type="AlphaFoldDB" id="A0A2S9VAC7"/>